<dbReference type="Gene3D" id="3.90.176.10">
    <property type="entry name" value="Toxin ADP-ribosyltransferase, Chain A, domain 1"/>
    <property type="match status" value="2"/>
</dbReference>
<name>A0A813Z935_9BILA</name>
<keyword evidence="3" id="KW-1185">Reference proteome</keyword>
<protein>
    <recommendedName>
        <fullName evidence="4">NAD(P)(+)--arginine ADP-ribosyltransferase</fullName>
    </recommendedName>
</protein>
<dbReference type="SUPFAM" id="SSF56399">
    <property type="entry name" value="ADP-ribosylation"/>
    <property type="match status" value="2"/>
</dbReference>
<evidence type="ECO:0000313" key="2">
    <source>
        <dbReference type="EMBL" id="CAF3679027.1"/>
    </source>
</evidence>
<proteinExistence type="predicted"/>
<organism evidence="1 3">
    <name type="scientific">Didymodactylos carnosus</name>
    <dbReference type="NCBI Taxonomy" id="1234261"/>
    <lineage>
        <taxon>Eukaryota</taxon>
        <taxon>Metazoa</taxon>
        <taxon>Spiralia</taxon>
        <taxon>Gnathifera</taxon>
        <taxon>Rotifera</taxon>
        <taxon>Eurotatoria</taxon>
        <taxon>Bdelloidea</taxon>
        <taxon>Philodinida</taxon>
        <taxon>Philodinidae</taxon>
        <taxon>Didymodactylos</taxon>
    </lineage>
</organism>
<dbReference type="Proteomes" id="UP000681722">
    <property type="component" value="Unassembled WGS sequence"/>
</dbReference>
<gene>
    <name evidence="1" type="ORF">GPM918_LOCUS8359</name>
    <name evidence="2" type="ORF">SRO942_LOCUS8359</name>
</gene>
<accession>A0A813Z935</accession>
<dbReference type="Proteomes" id="UP000663829">
    <property type="component" value="Unassembled WGS sequence"/>
</dbReference>
<dbReference type="EMBL" id="CAJNOQ010001449">
    <property type="protein sequence ID" value="CAF0895630.1"/>
    <property type="molecule type" value="Genomic_DNA"/>
</dbReference>
<dbReference type="EMBL" id="CAJOBC010001449">
    <property type="protein sequence ID" value="CAF3679027.1"/>
    <property type="molecule type" value="Genomic_DNA"/>
</dbReference>
<evidence type="ECO:0000313" key="1">
    <source>
        <dbReference type="EMBL" id="CAF0895630.1"/>
    </source>
</evidence>
<dbReference type="AlphaFoldDB" id="A0A813Z935"/>
<comment type="caution">
    <text evidence="1">The sequence shown here is derived from an EMBL/GenBank/DDBJ whole genome shotgun (WGS) entry which is preliminary data.</text>
</comment>
<sequence length="476" mass="53939">TVAQANPVRTDRARYFDVNKEPVNVLLPPLPSPFVSQTTQMLSIREAVKTCEHIVNDLPQKKLPPIQDRVWRGVNGDISKQYLKATIHVWWGSSSCSDEVMVTDTFLDQTTPRTLFNIKCFDGKSIQYHSYFPNESEMILASGTYIKVKSQSHPAENFYIVQCDQIEPVSEEEILKSWATAGVTTAAASGTLPTMKAVLYLIWLNQNVNKSQDNLKIQEKLRTMFEDDFQTFEKLDECETSIRQKTNDSILLIVGGQIGRQVIPKIHALTQLTTVKAVVMRANELNKEVGKEKHQTVAAVEGELAQATISDEQLPLLTRHLSGYEKRPLVSLEEAIEPLNEIVPDIRRNTWITKVRTEKDGTRKDGLTRDESAAIALYTMEGKSVGCSLETILNQSLRSEERTHIKPFFSYLKLFMTALQKLPSFEGIVWRGMESDLSQEYKKGQRGVWWHVSSTTPDAEVLKNLATNRNTDMFLN</sequence>
<feature type="non-terminal residue" evidence="1">
    <location>
        <position position="1"/>
    </location>
</feature>
<evidence type="ECO:0000313" key="3">
    <source>
        <dbReference type="Proteomes" id="UP000663829"/>
    </source>
</evidence>
<dbReference type="PROSITE" id="PS51996">
    <property type="entry name" value="TR_MART"/>
    <property type="match status" value="1"/>
</dbReference>
<dbReference type="OrthoDB" id="423533at2759"/>
<reference evidence="1" key="1">
    <citation type="submission" date="2021-02" db="EMBL/GenBank/DDBJ databases">
        <authorList>
            <person name="Nowell W R."/>
        </authorList>
    </citation>
    <scope>NUCLEOTIDE SEQUENCE</scope>
</reference>
<evidence type="ECO:0008006" key="4">
    <source>
        <dbReference type="Google" id="ProtNLM"/>
    </source>
</evidence>